<dbReference type="EMBL" id="ADBL01001770">
    <property type="status" value="NOT_ANNOTATED_CDS"/>
    <property type="molecule type" value="Genomic_DNA"/>
</dbReference>
<dbReference type="Gene3D" id="3.40.309.10">
    <property type="entry name" value="Aldehyde Dehydrogenase, Chain A, domain 2"/>
    <property type="match status" value="1"/>
</dbReference>
<dbReference type="EMBL" id="GL876971">
    <property type="protein sequence ID" value="KLU88336.1"/>
    <property type="molecule type" value="Genomic_DNA"/>
</dbReference>
<dbReference type="InterPro" id="IPR016161">
    <property type="entry name" value="Ald_DH/histidinol_DH"/>
</dbReference>
<sequence length="206" mass="21827">MSNRPDTAPRSYNRHKPNTRPLASGTKTLLAARDALSTVFPAVAAALTARGGVTLRCDPESKAALPADAPAVVDATEADFDTEFLSLDLAVRVVSGLDEAIAHINEHGSHHTDAIVTASAADAERFMAAVDSAGVYWNASTRFADGMRYGFGTEVGISTNKIHSRGPVGLDGLMIYKYKIRGSGQVAASYGEGEGKRRFKHEALPL</sequence>
<dbReference type="SUPFAM" id="SSF53720">
    <property type="entry name" value="ALDH-like"/>
    <property type="match status" value="1"/>
</dbReference>
<dbReference type="PANTHER" id="PTHR11063">
    <property type="entry name" value="GLUTAMATE SEMIALDEHYDE DEHYDROGENASE"/>
    <property type="match status" value="1"/>
</dbReference>
<reference evidence="2" key="3">
    <citation type="submission" date="2011-03" db="EMBL/GenBank/DDBJ databases">
        <title>Annotation of Magnaporthe poae ATCC 64411.</title>
        <authorList>
            <person name="Ma L.-J."/>
            <person name="Dead R."/>
            <person name="Young S.K."/>
            <person name="Zeng Q."/>
            <person name="Gargeya S."/>
            <person name="Fitzgerald M."/>
            <person name="Haas B."/>
            <person name="Abouelleil A."/>
            <person name="Alvarado L."/>
            <person name="Arachchi H.M."/>
            <person name="Berlin A."/>
            <person name="Brown A."/>
            <person name="Chapman S.B."/>
            <person name="Chen Z."/>
            <person name="Dunbar C."/>
            <person name="Freedman E."/>
            <person name="Gearin G."/>
            <person name="Gellesch M."/>
            <person name="Goldberg J."/>
            <person name="Griggs A."/>
            <person name="Gujja S."/>
            <person name="Heiman D."/>
            <person name="Howarth C."/>
            <person name="Larson L."/>
            <person name="Lui A."/>
            <person name="MacDonald P.J.P."/>
            <person name="Mehta T."/>
            <person name="Montmayeur A."/>
            <person name="Murphy C."/>
            <person name="Neiman D."/>
            <person name="Pearson M."/>
            <person name="Priest M."/>
            <person name="Roberts A."/>
            <person name="Saif S."/>
            <person name="Shea T."/>
            <person name="Shenoy N."/>
            <person name="Sisk P."/>
            <person name="Stolte C."/>
            <person name="Sykes S."/>
            <person name="Yandava C."/>
            <person name="Wortman J."/>
            <person name="Nusbaum C."/>
            <person name="Birren B."/>
        </authorList>
    </citation>
    <scope>NUCLEOTIDE SEQUENCE</scope>
    <source>
        <strain evidence="2">ATCC 64411</strain>
    </source>
</reference>
<reference evidence="3" key="4">
    <citation type="journal article" date="2015" name="G3 (Bethesda)">
        <title>Genome sequences of three phytopathogenic species of the Magnaporthaceae family of fungi.</title>
        <authorList>
            <person name="Okagaki L.H."/>
            <person name="Nunes C.C."/>
            <person name="Sailsbery J."/>
            <person name="Clay B."/>
            <person name="Brown D."/>
            <person name="John T."/>
            <person name="Oh Y."/>
            <person name="Young N."/>
            <person name="Fitzgerald M."/>
            <person name="Haas B.J."/>
            <person name="Zeng Q."/>
            <person name="Young S."/>
            <person name="Adiconis X."/>
            <person name="Fan L."/>
            <person name="Levin J.Z."/>
            <person name="Mitchell T.K."/>
            <person name="Okubara P.A."/>
            <person name="Farman M.L."/>
            <person name="Kohn L.M."/>
            <person name="Birren B."/>
            <person name="Ma L.-J."/>
            <person name="Dean R.A."/>
        </authorList>
    </citation>
    <scope>NUCLEOTIDE SEQUENCE</scope>
    <source>
        <strain evidence="3">ATCC 64411 / 73-15</strain>
    </source>
</reference>
<organism evidence="3 4">
    <name type="scientific">Magnaporthiopsis poae (strain ATCC 64411 / 73-15)</name>
    <name type="common">Kentucky bluegrass fungus</name>
    <name type="synonym">Magnaporthe poae</name>
    <dbReference type="NCBI Taxonomy" id="644358"/>
    <lineage>
        <taxon>Eukaryota</taxon>
        <taxon>Fungi</taxon>
        <taxon>Dikarya</taxon>
        <taxon>Ascomycota</taxon>
        <taxon>Pezizomycotina</taxon>
        <taxon>Sordariomycetes</taxon>
        <taxon>Sordariomycetidae</taxon>
        <taxon>Magnaporthales</taxon>
        <taxon>Magnaporthaceae</taxon>
        <taxon>Magnaporthiopsis</taxon>
    </lineage>
</organism>
<dbReference type="InterPro" id="IPR020593">
    <property type="entry name" value="G-glutamylP_reductase_CS"/>
</dbReference>
<dbReference type="OrthoDB" id="1934954at2759"/>
<dbReference type="Proteomes" id="UP000011715">
    <property type="component" value="Unassembled WGS sequence"/>
</dbReference>
<dbReference type="Gene3D" id="3.40.605.10">
    <property type="entry name" value="Aldehyde Dehydrogenase, Chain A, domain 1"/>
    <property type="match status" value="1"/>
</dbReference>
<accession>A0A0C4E4D0</accession>
<reference evidence="2" key="1">
    <citation type="submission" date="2010-05" db="EMBL/GenBank/DDBJ databases">
        <title>The Genome Sequence of Magnaporthe poae strain ATCC 64411.</title>
        <authorList>
            <consortium name="The Broad Institute Genome Sequencing Platform"/>
            <consortium name="Broad Institute Genome Sequencing Center for Infectious Disease"/>
            <person name="Ma L.-J."/>
            <person name="Dead R."/>
            <person name="Young S."/>
            <person name="Zeng Q."/>
            <person name="Koehrsen M."/>
            <person name="Alvarado L."/>
            <person name="Berlin A."/>
            <person name="Chapman S.B."/>
            <person name="Chen Z."/>
            <person name="Freedman E."/>
            <person name="Gellesch M."/>
            <person name="Goldberg J."/>
            <person name="Griggs A."/>
            <person name="Gujja S."/>
            <person name="Heilman E.R."/>
            <person name="Heiman D."/>
            <person name="Hepburn T."/>
            <person name="Howarth C."/>
            <person name="Jen D."/>
            <person name="Larson L."/>
            <person name="Mehta T."/>
            <person name="Neiman D."/>
            <person name="Pearson M."/>
            <person name="Roberts A."/>
            <person name="Saif S."/>
            <person name="Shea T."/>
            <person name="Shenoy N."/>
            <person name="Sisk P."/>
            <person name="Stolte C."/>
            <person name="Sykes S."/>
            <person name="Walk T."/>
            <person name="White J."/>
            <person name="Yandava C."/>
            <person name="Haas B."/>
            <person name="Nusbaum C."/>
            <person name="Birren B."/>
        </authorList>
    </citation>
    <scope>NUCLEOTIDE SEQUENCE</scope>
    <source>
        <strain evidence="2">ATCC 64411</strain>
    </source>
</reference>
<reference evidence="3" key="5">
    <citation type="submission" date="2015-06" db="UniProtKB">
        <authorList>
            <consortium name="EnsemblFungi"/>
        </authorList>
    </citation>
    <scope>IDENTIFICATION</scope>
    <source>
        <strain evidence="3">ATCC 64411</strain>
    </source>
</reference>
<keyword evidence="4" id="KW-1185">Reference proteome</keyword>
<feature type="region of interest" description="Disordered" evidence="1">
    <location>
        <begin position="1"/>
        <end position="24"/>
    </location>
</feature>
<dbReference type="PROSITE" id="PS01223">
    <property type="entry name" value="PROA"/>
    <property type="match status" value="1"/>
</dbReference>
<dbReference type="PANTHER" id="PTHR11063:SF8">
    <property type="entry name" value="DELTA-1-PYRROLINE-5-CARBOXYLATE SYNTHASE"/>
    <property type="match status" value="1"/>
</dbReference>
<dbReference type="STRING" id="644358.A0A0C4E4D0"/>
<proteinExistence type="predicted"/>
<dbReference type="InterPro" id="IPR016162">
    <property type="entry name" value="Ald_DH_N"/>
</dbReference>
<dbReference type="AlphaFoldDB" id="A0A0C4E4D0"/>
<dbReference type="VEuPathDB" id="FungiDB:MAPG_07323"/>
<name>A0A0C4E4D0_MAGP6</name>
<dbReference type="GO" id="GO:0004350">
    <property type="term" value="F:glutamate-5-semialdehyde dehydrogenase activity"/>
    <property type="evidence" value="ECO:0007669"/>
    <property type="project" value="InterPro"/>
</dbReference>
<evidence type="ECO:0000256" key="1">
    <source>
        <dbReference type="SAM" id="MobiDB-lite"/>
    </source>
</evidence>
<dbReference type="EnsemblFungi" id="MAPG_07323T0">
    <property type="protein sequence ID" value="MAPG_07323T0"/>
    <property type="gene ID" value="MAPG_07323"/>
</dbReference>
<dbReference type="eggNOG" id="KOG4165">
    <property type="taxonomic scope" value="Eukaryota"/>
</dbReference>
<evidence type="ECO:0000313" key="4">
    <source>
        <dbReference type="Proteomes" id="UP000011715"/>
    </source>
</evidence>
<dbReference type="InterPro" id="IPR016163">
    <property type="entry name" value="Ald_DH_C"/>
</dbReference>
<gene>
    <name evidence="2" type="ORF">MAPG_07323</name>
</gene>
<evidence type="ECO:0000313" key="3">
    <source>
        <dbReference type="EnsemblFungi" id="MAPG_07323T0"/>
    </source>
</evidence>
<evidence type="ECO:0000313" key="2">
    <source>
        <dbReference type="EMBL" id="KLU88336.1"/>
    </source>
</evidence>
<protein>
    <submittedName>
        <fullName evidence="2">Glutamate-5-semialdehyde dehydrogenase</fullName>
    </submittedName>
</protein>
<reference evidence="4" key="2">
    <citation type="submission" date="2010-05" db="EMBL/GenBank/DDBJ databases">
        <title>The genome sequence of Magnaporthe poae strain ATCC 64411.</title>
        <authorList>
            <person name="Ma L.-J."/>
            <person name="Dead R."/>
            <person name="Young S."/>
            <person name="Zeng Q."/>
            <person name="Koehrsen M."/>
            <person name="Alvarado L."/>
            <person name="Berlin A."/>
            <person name="Chapman S.B."/>
            <person name="Chen Z."/>
            <person name="Freedman E."/>
            <person name="Gellesch M."/>
            <person name="Goldberg J."/>
            <person name="Griggs A."/>
            <person name="Gujja S."/>
            <person name="Heilman E.R."/>
            <person name="Heiman D."/>
            <person name="Hepburn T."/>
            <person name="Howarth C."/>
            <person name="Jen D."/>
            <person name="Larson L."/>
            <person name="Mehta T."/>
            <person name="Neiman D."/>
            <person name="Pearson M."/>
            <person name="Roberts A."/>
            <person name="Saif S."/>
            <person name="Shea T."/>
            <person name="Shenoy N."/>
            <person name="Sisk P."/>
            <person name="Stolte C."/>
            <person name="Sykes S."/>
            <person name="Walk T."/>
            <person name="White J."/>
            <person name="Yandava C."/>
            <person name="Haas B."/>
            <person name="Nusbaum C."/>
            <person name="Birren B."/>
        </authorList>
    </citation>
    <scope>NUCLEOTIDE SEQUENCE [LARGE SCALE GENOMIC DNA]</scope>
    <source>
        <strain evidence="4">ATCC 64411 / 73-15</strain>
    </source>
</reference>